<dbReference type="GO" id="GO:1990481">
    <property type="term" value="P:mRNA pseudouridine synthesis"/>
    <property type="evidence" value="ECO:0000318"/>
    <property type="project" value="GO_Central"/>
</dbReference>
<keyword evidence="2" id="KW-0819">tRNA processing</keyword>
<reference evidence="7" key="1">
    <citation type="journal article" date="2010" name="Nat. Biotechnol.">
        <title>Draft genome sequence of the oilseed species Ricinus communis.</title>
        <authorList>
            <person name="Chan A.P."/>
            <person name="Crabtree J."/>
            <person name="Zhao Q."/>
            <person name="Lorenzi H."/>
            <person name="Orvis J."/>
            <person name="Puiu D."/>
            <person name="Melake-Berhan A."/>
            <person name="Jones K.M."/>
            <person name="Redman J."/>
            <person name="Chen G."/>
            <person name="Cahoon E.B."/>
            <person name="Gedil M."/>
            <person name="Stanke M."/>
            <person name="Haas B.J."/>
            <person name="Wortman J.R."/>
            <person name="Fraser-Liggett C.M."/>
            <person name="Ravel J."/>
            <person name="Rabinowicz P.D."/>
        </authorList>
    </citation>
    <scope>NUCLEOTIDE SEQUENCE [LARGE SCALE GENOMIC DNA]</scope>
    <source>
        <strain evidence="7">cv. Hale</strain>
    </source>
</reference>
<dbReference type="GO" id="GO:0005634">
    <property type="term" value="C:nucleus"/>
    <property type="evidence" value="ECO:0000318"/>
    <property type="project" value="GO_Central"/>
</dbReference>
<evidence type="ECO:0000256" key="5">
    <source>
        <dbReference type="SAM" id="MobiDB-lite"/>
    </source>
</evidence>
<evidence type="ECO:0000256" key="3">
    <source>
        <dbReference type="ARBA" id="ARBA00023235"/>
    </source>
</evidence>
<dbReference type="SUPFAM" id="SSF55120">
    <property type="entry name" value="Pseudouridine synthase"/>
    <property type="match status" value="1"/>
</dbReference>
<comment type="similarity">
    <text evidence="1">Belongs to the tRNA pseudouridine synthase TruA family.</text>
</comment>
<dbReference type="Gene3D" id="3.30.70.580">
    <property type="entry name" value="Pseudouridine synthase I, catalytic domain, N-terminal subdomain"/>
    <property type="match status" value="1"/>
</dbReference>
<dbReference type="AlphaFoldDB" id="B9RAV6"/>
<evidence type="ECO:0000256" key="4">
    <source>
        <dbReference type="ARBA" id="ARBA00036943"/>
    </source>
</evidence>
<comment type="catalytic activity">
    <reaction evidence="4">
        <text>a uridine in tRNA = a pseudouridine in tRNA</text>
        <dbReference type="Rhea" id="RHEA:54572"/>
        <dbReference type="Rhea" id="RHEA-COMP:13339"/>
        <dbReference type="Rhea" id="RHEA-COMP:13934"/>
        <dbReference type="ChEBI" id="CHEBI:65314"/>
        <dbReference type="ChEBI" id="CHEBI:65315"/>
    </reaction>
</comment>
<organism evidence="6 7">
    <name type="scientific">Ricinus communis</name>
    <name type="common">Castor bean</name>
    <dbReference type="NCBI Taxonomy" id="3988"/>
    <lineage>
        <taxon>Eukaryota</taxon>
        <taxon>Viridiplantae</taxon>
        <taxon>Streptophyta</taxon>
        <taxon>Embryophyta</taxon>
        <taxon>Tracheophyta</taxon>
        <taxon>Spermatophyta</taxon>
        <taxon>Magnoliopsida</taxon>
        <taxon>eudicotyledons</taxon>
        <taxon>Gunneridae</taxon>
        <taxon>Pentapetalae</taxon>
        <taxon>rosids</taxon>
        <taxon>fabids</taxon>
        <taxon>Malpighiales</taxon>
        <taxon>Euphorbiaceae</taxon>
        <taxon>Acalyphoideae</taxon>
        <taxon>Acalypheae</taxon>
        <taxon>Ricinus</taxon>
    </lineage>
</organism>
<dbReference type="InParanoid" id="B9RAV6"/>
<proteinExistence type="inferred from homology"/>
<name>B9RAV6_RICCO</name>
<evidence type="ECO:0000256" key="1">
    <source>
        <dbReference type="ARBA" id="ARBA00009375"/>
    </source>
</evidence>
<feature type="compositionally biased region" description="Acidic residues" evidence="5">
    <location>
        <begin position="1"/>
        <end position="11"/>
    </location>
</feature>
<dbReference type="GO" id="GO:0009982">
    <property type="term" value="F:pseudouridine synthase activity"/>
    <property type="evidence" value="ECO:0000318"/>
    <property type="project" value="GO_Central"/>
</dbReference>
<evidence type="ECO:0000313" key="6">
    <source>
        <dbReference type="EMBL" id="EEF51933.1"/>
    </source>
</evidence>
<dbReference type="PANTHER" id="PTHR11142">
    <property type="entry name" value="PSEUDOURIDYLATE SYNTHASE"/>
    <property type="match status" value="1"/>
</dbReference>
<dbReference type="STRING" id="3988.B9RAV6"/>
<keyword evidence="3" id="KW-0413">Isomerase</keyword>
<gene>
    <name evidence="6" type="ORF">RCOM_1508890</name>
</gene>
<dbReference type="InterPro" id="IPR001406">
    <property type="entry name" value="PsdUridine_synth_TruA"/>
</dbReference>
<keyword evidence="7" id="KW-1185">Reference proteome</keyword>
<dbReference type="InterPro" id="IPR020094">
    <property type="entry name" value="TruA/RsuA/RluB/E/F_N"/>
</dbReference>
<sequence length="178" mass="19735">MSTTTSDEEEIATTASGDETATDKKQRYKRRKIAIFFAYCGVGYQGMQKNPGTKTIEGELEEALFHFDAVPEQDRGCPKRYDWARTDKGVSAVGQVISGRFHIDPPGLVGRLNSILPSHIRIFGYKRVTASGLGVKENEKVDMKSNYCEWRNLNIAAACAALVGTELPGPISQFLSRW</sequence>
<dbReference type="Proteomes" id="UP000008311">
    <property type="component" value="Unassembled WGS sequence"/>
</dbReference>
<dbReference type="GO" id="GO:0003723">
    <property type="term" value="F:RNA binding"/>
    <property type="evidence" value="ECO:0007669"/>
    <property type="project" value="InterPro"/>
</dbReference>
<protein>
    <submittedName>
        <fullName evidence="6">Pseudouridylate synthase, putative</fullName>
    </submittedName>
</protein>
<dbReference type="EMBL" id="EQ973773">
    <property type="protein sequence ID" value="EEF51933.1"/>
    <property type="molecule type" value="Genomic_DNA"/>
</dbReference>
<accession>B9RAV6</accession>
<dbReference type="FunFam" id="3.30.70.580:FF:000002">
    <property type="entry name" value="tRNA pseudouridine synthase"/>
    <property type="match status" value="1"/>
</dbReference>
<dbReference type="PANTHER" id="PTHR11142:SF4">
    <property type="entry name" value="PSEUDOURIDYLATE SYNTHASE 1 HOMOLOG"/>
    <property type="match status" value="1"/>
</dbReference>
<dbReference type="InterPro" id="IPR020103">
    <property type="entry name" value="PsdUridine_synth_cat_dom_sf"/>
</dbReference>
<dbReference type="eggNOG" id="KOG2553">
    <property type="taxonomic scope" value="Eukaryota"/>
</dbReference>
<evidence type="ECO:0000313" key="7">
    <source>
        <dbReference type="Proteomes" id="UP000008311"/>
    </source>
</evidence>
<feature type="region of interest" description="Disordered" evidence="5">
    <location>
        <begin position="1"/>
        <end position="24"/>
    </location>
</feature>
<dbReference type="GO" id="GO:0031119">
    <property type="term" value="P:tRNA pseudouridine synthesis"/>
    <property type="evidence" value="ECO:0000318"/>
    <property type="project" value="GO_Central"/>
</dbReference>
<evidence type="ECO:0000256" key="2">
    <source>
        <dbReference type="ARBA" id="ARBA00022694"/>
    </source>
</evidence>